<feature type="domain" description="CBS" evidence="4">
    <location>
        <begin position="75"/>
        <end position="134"/>
    </location>
</feature>
<comment type="caution">
    <text evidence="5">The sequence shown here is derived from an EMBL/GenBank/DDBJ whole genome shotgun (WGS) entry which is preliminary data.</text>
</comment>
<name>A0ABS9MNT9_9BURK</name>
<dbReference type="InterPro" id="IPR005170">
    <property type="entry name" value="Transptr-assoc_dom"/>
</dbReference>
<dbReference type="Gene3D" id="3.30.465.10">
    <property type="match status" value="1"/>
</dbReference>
<dbReference type="PANTHER" id="PTHR22777">
    <property type="entry name" value="HEMOLYSIN-RELATED"/>
    <property type="match status" value="1"/>
</dbReference>
<dbReference type="InterPro" id="IPR016169">
    <property type="entry name" value="FAD-bd_PCMH_sub2"/>
</dbReference>
<dbReference type="Proteomes" id="UP001297600">
    <property type="component" value="Unassembled WGS sequence"/>
</dbReference>
<dbReference type="Pfam" id="PF03471">
    <property type="entry name" value="CorC_HlyC"/>
    <property type="match status" value="1"/>
</dbReference>
<dbReference type="CDD" id="cd04590">
    <property type="entry name" value="CBS_pair_CorC_HlyC_assoc"/>
    <property type="match status" value="1"/>
</dbReference>
<proteinExistence type="predicted"/>
<accession>A0ABS9MNT9</accession>
<dbReference type="SUPFAM" id="SSF56176">
    <property type="entry name" value="FAD-binding/transporter-associated domain-like"/>
    <property type="match status" value="1"/>
</dbReference>
<evidence type="ECO:0000259" key="4">
    <source>
        <dbReference type="PROSITE" id="PS51371"/>
    </source>
</evidence>
<sequence>MTQDNGGRGPEDSADSSFFHRIGAFFRDESEDGDAAKQLQSAMQNARAKGVIGEDSFSMMEGVLKISELCASDIMIPRSRIKAINLDEPREQWMREARESGHSRFPVIDGDFSNVIGLLHAKDLLYSLLDPDYKPREHLRPVKFVTETMALNQILKDFKTEKQHLALVVDEFGEVAGLLTIEDVIEQIVGDIDDEFDTEDSEAKNIVPEGKNRWRVKAVTLLEQFNEYFHTSIRDPHCETIGGIVADRLERMPRRGDSVEAGGFRFTVLSANDRQVKLLQAERLPAPALSPAPDRK</sequence>
<dbReference type="PROSITE" id="PS51371">
    <property type="entry name" value="CBS"/>
    <property type="match status" value="2"/>
</dbReference>
<dbReference type="PANTHER" id="PTHR22777:SF27">
    <property type="entry name" value="MAGNESIUM AND COBALT EFFLUX PROTEIN CORC"/>
    <property type="match status" value="1"/>
</dbReference>
<organism evidence="5 6">
    <name type="scientific">Mesosutterella porci</name>
    <dbReference type="NCBI Taxonomy" id="2915351"/>
    <lineage>
        <taxon>Bacteria</taxon>
        <taxon>Pseudomonadati</taxon>
        <taxon>Pseudomonadota</taxon>
        <taxon>Betaproteobacteria</taxon>
        <taxon>Burkholderiales</taxon>
        <taxon>Sutterellaceae</taxon>
        <taxon>Mesosutterella</taxon>
    </lineage>
</organism>
<protein>
    <submittedName>
        <fullName evidence="5">CBS domain-containing protein</fullName>
    </submittedName>
</protein>
<evidence type="ECO:0000256" key="1">
    <source>
        <dbReference type="ARBA" id="ARBA00022737"/>
    </source>
</evidence>
<evidence type="ECO:0000313" key="5">
    <source>
        <dbReference type="EMBL" id="MCG5030276.1"/>
    </source>
</evidence>
<evidence type="ECO:0000256" key="2">
    <source>
        <dbReference type="ARBA" id="ARBA00023122"/>
    </source>
</evidence>
<keyword evidence="1" id="KW-0677">Repeat</keyword>
<dbReference type="InterPro" id="IPR044751">
    <property type="entry name" value="Ion_transp-like_CBS"/>
</dbReference>
<gene>
    <name evidence="5" type="ORF">MAF45_02235</name>
</gene>
<dbReference type="InterPro" id="IPR036318">
    <property type="entry name" value="FAD-bd_PCMH-like_sf"/>
</dbReference>
<dbReference type="EMBL" id="JAKNCT010000002">
    <property type="protein sequence ID" value="MCG5030276.1"/>
    <property type="molecule type" value="Genomic_DNA"/>
</dbReference>
<dbReference type="InterPro" id="IPR046342">
    <property type="entry name" value="CBS_dom_sf"/>
</dbReference>
<feature type="domain" description="CBS" evidence="4">
    <location>
        <begin position="138"/>
        <end position="195"/>
    </location>
</feature>
<dbReference type="SMART" id="SM00116">
    <property type="entry name" value="CBS"/>
    <property type="match status" value="2"/>
</dbReference>
<dbReference type="RefSeq" id="WP_237977930.1">
    <property type="nucleotide sequence ID" value="NZ_JAKNCT010000002.1"/>
</dbReference>
<reference evidence="5 6" key="1">
    <citation type="submission" date="2022-02" db="EMBL/GenBank/DDBJ databases">
        <title>Mesosutterella porci, a novel member of the family Sutterellaceae from pig feces.</title>
        <authorList>
            <person name="Wylensek D."/>
            <person name="Clavel T."/>
        </authorList>
    </citation>
    <scope>NUCLEOTIDE SEQUENCE [LARGE SCALE GENOMIC DNA]</scope>
    <source>
        <strain evidence="6">oilRF-744-wt-GAM-9</strain>
    </source>
</reference>
<keyword evidence="6" id="KW-1185">Reference proteome</keyword>
<dbReference type="InterPro" id="IPR000644">
    <property type="entry name" value="CBS_dom"/>
</dbReference>
<dbReference type="SUPFAM" id="SSF54631">
    <property type="entry name" value="CBS-domain pair"/>
    <property type="match status" value="1"/>
</dbReference>
<evidence type="ECO:0000256" key="3">
    <source>
        <dbReference type="PROSITE-ProRule" id="PRU00703"/>
    </source>
</evidence>
<dbReference type="Pfam" id="PF00571">
    <property type="entry name" value="CBS"/>
    <property type="match status" value="2"/>
</dbReference>
<dbReference type="SMART" id="SM01091">
    <property type="entry name" value="CorC_HlyC"/>
    <property type="match status" value="1"/>
</dbReference>
<keyword evidence="2 3" id="KW-0129">CBS domain</keyword>
<dbReference type="Gene3D" id="3.10.580.10">
    <property type="entry name" value="CBS-domain"/>
    <property type="match status" value="1"/>
</dbReference>
<evidence type="ECO:0000313" key="6">
    <source>
        <dbReference type="Proteomes" id="UP001297600"/>
    </source>
</evidence>